<feature type="compositionally biased region" description="Basic residues" evidence="6">
    <location>
        <begin position="630"/>
        <end position="639"/>
    </location>
</feature>
<evidence type="ECO:0000256" key="2">
    <source>
        <dbReference type="ARBA" id="ARBA00022771"/>
    </source>
</evidence>
<gene>
    <name evidence="9" type="ORF">HK099_006650</name>
</gene>
<feature type="domain" description="UBP-type" evidence="8">
    <location>
        <begin position="325"/>
        <end position="420"/>
    </location>
</feature>
<reference evidence="9" key="1">
    <citation type="submission" date="2020-05" db="EMBL/GenBank/DDBJ databases">
        <title>Phylogenomic resolution of chytrid fungi.</title>
        <authorList>
            <person name="Stajich J.E."/>
            <person name="Amses K."/>
            <person name="Simmons R."/>
            <person name="Seto K."/>
            <person name="Myers J."/>
            <person name="Bonds A."/>
            <person name="Quandt C.A."/>
            <person name="Barry K."/>
            <person name="Liu P."/>
            <person name="Grigoriev I."/>
            <person name="Longcore J.E."/>
            <person name="James T.Y."/>
        </authorList>
    </citation>
    <scope>NUCLEOTIDE SEQUENCE</scope>
    <source>
        <strain evidence="9">JEL0476</strain>
    </source>
</reference>
<dbReference type="InterPro" id="IPR018957">
    <property type="entry name" value="Znf_C3HC4_RING-type"/>
</dbReference>
<evidence type="ECO:0000256" key="4">
    <source>
        <dbReference type="PROSITE-ProRule" id="PRU00502"/>
    </source>
</evidence>
<dbReference type="InterPro" id="IPR001607">
    <property type="entry name" value="Znf_UBP"/>
</dbReference>
<keyword evidence="1" id="KW-0479">Metal-binding</keyword>
<dbReference type="PANTHER" id="PTHR24007:SF7">
    <property type="entry name" value="BRCA1-ASSOCIATED PROTEIN"/>
    <property type="match status" value="1"/>
</dbReference>
<dbReference type="Proteomes" id="UP001211065">
    <property type="component" value="Unassembled WGS sequence"/>
</dbReference>
<dbReference type="GO" id="GO:0008270">
    <property type="term" value="F:zinc ion binding"/>
    <property type="evidence" value="ECO:0007669"/>
    <property type="project" value="UniProtKB-KW"/>
</dbReference>
<keyword evidence="5" id="KW-0175">Coiled coil</keyword>
<dbReference type="AlphaFoldDB" id="A0AAD5U5W2"/>
<keyword evidence="3" id="KW-0862">Zinc</keyword>
<dbReference type="Pfam" id="PF02148">
    <property type="entry name" value="zf-UBP"/>
    <property type="match status" value="1"/>
</dbReference>
<feature type="coiled-coil region" evidence="5">
    <location>
        <begin position="487"/>
        <end position="556"/>
    </location>
</feature>
<protein>
    <recommendedName>
        <fullName evidence="11">Chitin synthase</fullName>
    </recommendedName>
</protein>
<evidence type="ECO:0008006" key="11">
    <source>
        <dbReference type="Google" id="ProtNLM"/>
    </source>
</evidence>
<evidence type="ECO:0000256" key="3">
    <source>
        <dbReference type="ARBA" id="ARBA00022833"/>
    </source>
</evidence>
<feature type="compositionally biased region" description="Low complexity" evidence="6">
    <location>
        <begin position="647"/>
        <end position="686"/>
    </location>
</feature>
<organism evidence="9 10">
    <name type="scientific">Clydaea vesicula</name>
    <dbReference type="NCBI Taxonomy" id="447962"/>
    <lineage>
        <taxon>Eukaryota</taxon>
        <taxon>Fungi</taxon>
        <taxon>Fungi incertae sedis</taxon>
        <taxon>Chytridiomycota</taxon>
        <taxon>Chytridiomycota incertae sedis</taxon>
        <taxon>Chytridiomycetes</taxon>
        <taxon>Lobulomycetales</taxon>
        <taxon>Lobulomycetaceae</taxon>
        <taxon>Clydaea</taxon>
    </lineage>
</organism>
<evidence type="ECO:0000259" key="7">
    <source>
        <dbReference type="PROSITE" id="PS50089"/>
    </source>
</evidence>
<evidence type="ECO:0000256" key="6">
    <source>
        <dbReference type="SAM" id="MobiDB-lite"/>
    </source>
</evidence>
<dbReference type="InterPro" id="IPR001841">
    <property type="entry name" value="Znf_RING"/>
</dbReference>
<evidence type="ECO:0000313" key="10">
    <source>
        <dbReference type="Proteomes" id="UP001211065"/>
    </source>
</evidence>
<dbReference type="InterPro" id="IPR029044">
    <property type="entry name" value="Nucleotide-diphossugar_trans"/>
</dbReference>
<dbReference type="PANTHER" id="PTHR24007">
    <property type="entry name" value="BRCA1-ASSOCIATED PROTEIN"/>
    <property type="match status" value="1"/>
</dbReference>
<sequence>MFVLVFEIFNLNQGENLDLPTDIFSNLKSSYKQVTSSSSSKKKSSTGYNLLSKDFRFGPLTIESVEMSADADLSQISFPLIKTSKPHVQTTSGYFAAFKCGTTELNFGILHLYRDLNEVDDIMNNSNYNEPGPQYTSDEKKQLKGSGLILAVLAVPSYMTTQDFLNFIGAVTSMVSNFRIIRDSFPNRYIVLMKFRERADADLVYEQFNGLNFNSMQEEQCHIGISLEMLYIYLMIFVVYIKSVEFKSHAIPPYAFPPHQDVPSSLFFGSKFSNSEVESNQIPLAPHNLIELPTCPVCLASVTSLLTIICHHTFHSQCLKKWGDSSCPVCRYSTKSLQEEIQNECDTCRVQENLWICLLCGHVGCGRYVKGHAYAHFNETSHLYALELETQRVWDYAGDGYVHRLIQNLEGKIVELEAPANSRGPVPDLLEHGKGNSYVEDESGITQKKLDHISLEYTYLLTSQLESQRLYYESQLSKFQSVLTSQLDEVSEQVAQLALERDESKALYEKINESIPVLNKEKSSLERKLKVLTEKLVNLEKEYREEKALNLSLMENQLGLKDIIGSRDDLLKQKDKEIFELQEQIRDLMFFLEAGQKIKVLSPEEQQELKDGVVSVDTTVNNSTTSNSSNKKKKSRGKRSYPLAPYNQSVNQNTNLQQQQNQPPAQGSNQFSYFSSPANASSDNSSNVTSAVSKAFFNSNNAKSAPTDTFSKPFPNGYYQVDFPIKLPSAYPDLLAGQNNNLTYTAVNCGFTDFADRHPINRKPYSLKTPSAKLMIVVTMYNEDCDLFSLTMEAVYDNIKFLLDKSKQEMEDISLSGKDPSERLNPEAGHKPLNWQDIVVCIVCDGRGKCPYNVKVALEMMVQAHVFEYSSSVHVVAEVKKKSFHLSESKYPVQYVLCMKENNKKKIDSHGWAFNGFCPLLNPDVVVLLDMGTKPSVESFYHFWKHFDGDRSIGGVCGEIIVDIKGSWFLRRWINFWKQPMLAAQNFEYKMSNILDKSLQSVCGYITVLPGAFSAYRYDALKGQPLIEYFKAEGGKDKELPSKLSVATYLNISSANKYLAEDRILCFEIFCKKNERWYLRYIKEAKATTDAPETLGAFLNQRRRWLNGSMFAFFSGYFSMCKNEIC</sequence>
<dbReference type="Pfam" id="PF01644">
    <property type="entry name" value="Chitin_synth_1"/>
    <property type="match status" value="1"/>
</dbReference>
<dbReference type="SMART" id="SM00290">
    <property type="entry name" value="ZnF_UBP"/>
    <property type="match status" value="1"/>
</dbReference>
<keyword evidence="2 4" id="KW-0863">Zinc-finger</keyword>
<dbReference type="EMBL" id="JADGJW010000059">
    <property type="protein sequence ID" value="KAJ3225512.1"/>
    <property type="molecule type" value="Genomic_DNA"/>
</dbReference>
<comment type="caution">
    <text evidence="9">The sequence shown here is derived from an EMBL/GenBank/DDBJ whole genome shotgun (WGS) entry which is preliminary data.</text>
</comment>
<dbReference type="Pfam" id="PF00097">
    <property type="entry name" value="zf-C3HC4"/>
    <property type="match status" value="1"/>
</dbReference>
<dbReference type="PROSITE" id="PS50271">
    <property type="entry name" value="ZF_UBP"/>
    <property type="match status" value="1"/>
</dbReference>
<dbReference type="GO" id="GO:0005737">
    <property type="term" value="C:cytoplasm"/>
    <property type="evidence" value="ECO:0007669"/>
    <property type="project" value="TreeGrafter"/>
</dbReference>
<dbReference type="GO" id="GO:0007265">
    <property type="term" value="P:Ras protein signal transduction"/>
    <property type="evidence" value="ECO:0007669"/>
    <property type="project" value="TreeGrafter"/>
</dbReference>
<accession>A0AAD5U5W2</accession>
<dbReference type="InterPro" id="IPR047243">
    <property type="entry name" value="RING-H2_BRAP2"/>
</dbReference>
<evidence type="ECO:0000313" key="9">
    <source>
        <dbReference type="EMBL" id="KAJ3225512.1"/>
    </source>
</evidence>
<dbReference type="CDD" id="cd16457">
    <property type="entry name" value="RING-H2_BRAP2"/>
    <property type="match status" value="1"/>
</dbReference>
<dbReference type="InterPro" id="IPR013083">
    <property type="entry name" value="Znf_RING/FYVE/PHD"/>
</dbReference>
<feature type="domain" description="RING-type" evidence="7">
    <location>
        <begin position="295"/>
        <end position="331"/>
    </location>
</feature>
<evidence type="ECO:0000256" key="5">
    <source>
        <dbReference type="SAM" id="Coils"/>
    </source>
</evidence>
<evidence type="ECO:0000259" key="8">
    <source>
        <dbReference type="PROSITE" id="PS50271"/>
    </source>
</evidence>
<dbReference type="Pfam" id="PF07576">
    <property type="entry name" value="BRAP2"/>
    <property type="match status" value="1"/>
</dbReference>
<dbReference type="SUPFAM" id="SSF57850">
    <property type="entry name" value="RING/U-box"/>
    <property type="match status" value="2"/>
</dbReference>
<name>A0AAD5U5W2_9FUNG</name>
<dbReference type="InterPro" id="IPR011422">
    <property type="entry name" value="BRAP2/ETP1_RRM"/>
</dbReference>
<dbReference type="GO" id="GO:0061630">
    <property type="term" value="F:ubiquitin protein ligase activity"/>
    <property type="evidence" value="ECO:0007669"/>
    <property type="project" value="TreeGrafter"/>
</dbReference>
<dbReference type="PROSITE" id="PS50089">
    <property type="entry name" value="ZF_RING_2"/>
    <property type="match status" value="1"/>
</dbReference>
<dbReference type="GO" id="GO:0016567">
    <property type="term" value="P:protein ubiquitination"/>
    <property type="evidence" value="ECO:0007669"/>
    <property type="project" value="TreeGrafter"/>
</dbReference>
<dbReference type="SMART" id="SM00184">
    <property type="entry name" value="RING"/>
    <property type="match status" value="1"/>
</dbReference>
<feature type="region of interest" description="Disordered" evidence="6">
    <location>
        <begin position="618"/>
        <end position="686"/>
    </location>
</feature>
<dbReference type="Gene3D" id="3.30.40.10">
    <property type="entry name" value="Zinc/RING finger domain, C3HC4 (zinc finger)"/>
    <property type="match status" value="2"/>
</dbReference>
<dbReference type="SUPFAM" id="SSF53448">
    <property type="entry name" value="Nucleotide-diphospho-sugar transferases"/>
    <property type="match status" value="1"/>
</dbReference>
<keyword evidence="10" id="KW-1185">Reference proteome</keyword>
<feature type="compositionally biased region" description="Low complexity" evidence="6">
    <location>
        <begin position="618"/>
        <end position="629"/>
    </location>
</feature>
<evidence type="ECO:0000256" key="1">
    <source>
        <dbReference type="ARBA" id="ARBA00022723"/>
    </source>
</evidence>
<proteinExistence type="predicted"/>